<comment type="similarity">
    <text evidence="1">Belongs to the 'phage' integrase family.</text>
</comment>
<dbReference type="RefSeq" id="WP_107252448.1">
    <property type="nucleotide sequence ID" value="NZ_PYOC01000001.1"/>
</dbReference>
<proteinExistence type="inferred from homology"/>
<dbReference type="SUPFAM" id="SSF56349">
    <property type="entry name" value="DNA breaking-rejoining enzymes"/>
    <property type="match status" value="1"/>
</dbReference>
<evidence type="ECO:0000313" key="8">
    <source>
        <dbReference type="EMBL" id="PSV49845.1"/>
    </source>
</evidence>
<dbReference type="GO" id="GO:0015074">
    <property type="term" value="P:DNA integration"/>
    <property type="evidence" value="ECO:0007669"/>
    <property type="project" value="UniProtKB-KW"/>
</dbReference>
<evidence type="ECO:0000256" key="1">
    <source>
        <dbReference type="ARBA" id="ARBA00008857"/>
    </source>
</evidence>
<dbReference type="Pfam" id="PF13495">
    <property type="entry name" value="Phage_int_SAM_4"/>
    <property type="match status" value="1"/>
</dbReference>
<keyword evidence="2" id="KW-0229">DNA integration</keyword>
<keyword evidence="3 5" id="KW-0238">DNA-binding</keyword>
<evidence type="ECO:0000259" key="6">
    <source>
        <dbReference type="PROSITE" id="PS51898"/>
    </source>
</evidence>
<dbReference type="EMBL" id="PYOC01000001">
    <property type="protein sequence ID" value="PSV49845.1"/>
    <property type="molecule type" value="Genomic_DNA"/>
</dbReference>
<dbReference type="Proteomes" id="UP000241803">
    <property type="component" value="Unassembled WGS sequence"/>
</dbReference>
<dbReference type="InterPro" id="IPR004107">
    <property type="entry name" value="Integrase_SAM-like_N"/>
</dbReference>
<dbReference type="AlphaFoldDB" id="A0A2T3LEP9"/>
<dbReference type="PROSITE" id="PS51900">
    <property type="entry name" value="CB"/>
    <property type="match status" value="1"/>
</dbReference>
<dbReference type="InterPro" id="IPR010998">
    <property type="entry name" value="Integrase_recombinase_N"/>
</dbReference>
<organism evidence="8 9">
    <name type="scientific">Photobacterium indicum</name>
    <dbReference type="NCBI Taxonomy" id="81447"/>
    <lineage>
        <taxon>Bacteria</taxon>
        <taxon>Pseudomonadati</taxon>
        <taxon>Pseudomonadota</taxon>
        <taxon>Gammaproteobacteria</taxon>
        <taxon>Vibrionales</taxon>
        <taxon>Vibrionaceae</taxon>
        <taxon>Photobacterium</taxon>
    </lineage>
</organism>
<feature type="domain" description="Core-binding (CB)" evidence="7">
    <location>
        <begin position="9"/>
        <end position="92"/>
    </location>
</feature>
<name>A0A2T3LEP9_9GAMM</name>
<reference evidence="8 9" key="1">
    <citation type="submission" date="2018-03" db="EMBL/GenBank/DDBJ databases">
        <title>Whole genome sequencing of Histamine producing bacteria.</title>
        <authorList>
            <person name="Butler K."/>
        </authorList>
    </citation>
    <scope>NUCLEOTIDE SEQUENCE [LARGE SCALE GENOMIC DNA]</scope>
    <source>
        <strain evidence="8 9">ATCC 19614</strain>
    </source>
</reference>
<dbReference type="PANTHER" id="PTHR30349:SF64">
    <property type="entry name" value="PROPHAGE INTEGRASE INTD-RELATED"/>
    <property type="match status" value="1"/>
</dbReference>
<dbReference type="InterPro" id="IPR002104">
    <property type="entry name" value="Integrase_catalytic"/>
</dbReference>
<dbReference type="InterPro" id="IPR044068">
    <property type="entry name" value="CB"/>
</dbReference>
<evidence type="ECO:0000256" key="2">
    <source>
        <dbReference type="ARBA" id="ARBA00022908"/>
    </source>
</evidence>
<dbReference type="InterPro" id="IPR011010">
    <property type="entry name" value="DNA_brk_join_enz"/>
</dbReference>
<dbReference type="Pfam" id="PF00589">
    <property type="entry name" value="Phage_integrase"/>
    <property type="match status" value="1"/>
</dbReference>
<sequence>MDIPKPLNSTSSQFLQKFTAFIRVRGLSYATEKTYLHWVKRFILFNQYRSMDEISTNDIASFLEHLTLKLDVTVNTQKTALNALVFLCREYLQQDTAQLKFKRSKKPSKLPTVFTHQEATDVINHIPYPFKLATQLMYGSGLRLNEALRLRVEDLDLENSALTVRSGKGDKDRQSLLPRSLHDALKVQINKVQLLHNEDLNNGFGNVYMPNAIARKYPARSKSLGWQYLFPANKLSIDPRSDRKMRHHVMDRTLQGYVRKALLQTSIVKKAGCHTFRHSFATRLLEAGTDLRNIQELLGHTDIKTTQIYTHVAGVHHSGVISPLDR</sequence>
<dbReference type="InterPro" id="IPR011946">
    <property type="entry name" value="Integrase_integron-type"/>
</dbReference>
<dbReference type="InterPro" id="IPR013762">
    <property type="entry name" value="Integrase-like_cat_sf"/>
</dbReference>
<dbReference type="InterPro" id="IPR050090">
    <property type="entry name" value="Tyrosine_recombinase_XerCD"/>
</dbReference>
<evidence type="ECO:0000256" key="3">
    <source>
        <dbReference type="ARBA" id="ARBA00023125"/>
    </source>
</evidence>
<evidence type="ECO:0000256" key="5">
    <source>
        <dbReference type="PROSITE-ProRule" id="PRU01248"/>
    </source>
</evidence>
<protein>
    <submittedName>
        <fullName evidence="8">Recombinase XerD</fullName>
    </submittedName>
</protein>
<dbReference type="Gene3D" id="1.10.443.10">
    <property type="entry name" value="Intergrase catalytic core"/>
    <property type="match status" value="1"/>
</dbReference>
<dbReference type="PANTHER" id="PTHR30349">
    <property type="entry name" value="PHAGE INTEGRASE-RELATED"/>
    <property type="match status" value="1"/>
</dbReference>
<dbReference type="PROSITE" id="PS51898">
    <property type="entry name" value="TYR_RECOMBINASE"/>
    <property type="match status" value="1"/>
</dbReference>
<keyword evidence="9" id="KW-1185">Reference proteome</keyword>
<gene>
    <name evidence="8" type="ORF">C9J47_04655</name>
</gene>
<comment type="caution">
    <text evidence="8">The sequence shown here is derived from an EMBL/GenBank/DDBJ whole genome shotgun (WGS) entry which is preliminary data.</text>
</comment>
<dbReference type="Gene3D" id="1.10.150.130">
    <property type="match status" value="1"/>
</dbReference>
<keyword evidence="4" id="KW-0233">DNA recombination</keyword>
<dbReference type="GO" id="GO:0003677">
    <property type="term" value="F:DNA binding"/>
    <property type="evidence" value="ECO:0007669"/>
    <property type="project" value="UniProtKB-UniRule"/>
</dbReference>
<dbReference type="GO" id="GO:0006310">
    <property type="term" value="P:DNA recombination"/>
    <property type="evidence" value="ECO:0007669"/>
    <property type="project" value="UniProtKB-KW"/>
</dbReference>
<evidence type="ECO:0000259" key="7">
    <source>
        <dbReference type="PROSITE" id="PS51900"/>
    </source>
</evidence>
<evidence type="ECO:0000256" key="4">
    <source>
        <dbReference type="ARBA" id="ARBA00023172"/>
    </source>
</evidence>
<evidence type="ECO:0000313" key="9">
    <source>
        <dbReference type="Proteomes" id="UP000241803"/>
    </source>
</evidence>
<accession>A0A2T3LEP9</accession>
<feature type="domain" description="Tyr recombinase" evidence="6">
    <location>
        <begin position="109"/>
        <end position="322"/>
    </location>
</feature>
<dbReference type="NCBIfam" id="TIGR02249">
    <property type="entry name" value="integrase_gron"/>
    <property type="match status" value="1"/>
</dbReference>